<evidence type="ECO:0008006" key="3">
    <source>
        <dbReference type="Google" id="ProtNLM"/>
    </source>
</evidence>
<comment type="caution">
    <text evidence="1">The sequence shown here is derived from an EMBL/GenBank/DDBJ whole genome shotgun (WGS) entry which is preliminary data.</text>
</comment>
<protein>
    <recommendedName>
        <fullName evidence="3">Secreted protein</fullName>
    </recommendedName>
</protein>
<evidence type="ECO:0000313" key="1">
    <source>
        <dbReference type="EMBL" id="KAG8539989.1"/>
    </source>
</evidence>
<gene>
    <name evidence="1" type="ORF">GDO81_020021</name>
</gene>
<sequence length="87" mass="10651">MRCRRWTRLASPPSVPVYMLLSLLRVTLGMRQRWRRRPWGRLVTGYMKPAERFQLWSLRDCECSCAVIYRLHITYISFFRVLHQFMV</sequence>
<accession>A0AAV6YRG1</accession>
<name>A0AAV6YRG1_ENGPU</name>
<keyword evidence="2" id="KW-1185">Reference proteome</keyword>
<evidence type="ECO:0000313" key="2">
    <source>
        <dbReference type="Proteomes" id="UP000824782"/>
    </source>
</evidence>
<reference evidence="1" key="1">
    <citation type="thesis" date="2020" institute="ProQuest LLC" country="789 East Eisenhower Parkway, Ann Arbor, MI, USA">
        <title>Comparative Genomics and Chromosome Evolution.</title>
        <authorList>
            <person name="Mudd A.B."/>
        </authorList>
    </citation>
    <scope>NUCLEOTIDE SEQUENCE</scope>
    <source>
        <strain evidence="1">237g6f4</strain>
        <tissue evidence="1">Blood</tissue>
    </source>
</reference>
<dbReference type="EMBL" id="WNYA01012033">
    <property type="protein sequence ID" value="KAG8539989.1"/>
    <property type="molecule type" value="Genomic_DNA"/>
</dbReference>
<proteinExistence type="predicted"/>
<organism evidence="1 2">
    <name type="scientific">Engystomops pustulosus</name>
    <name type="common">Tungara frog</name>
    <name type="synonym">Physalaemus pustulosus</name>
    <dbReference type="NCBI Taxonomy" id="76066"/>
    <lineage>
        <taxon>Eukaryota</taxon>
        <taxon>Metazoa</taxon>
        <taxon>Chordata</taxon>
        <taxon>Craniata</taxon>
        <taxon>Vertebrata</taxon>
        <taxon>Euteleostomi</taxon>
        <taxon>Amphibia</taxon>
        <taxon>Batrachia</taxon>
        <taxon>Anura</taxon>
        <taxon>Neobatrachia</taxon>
        <taxon>Hyloidea</taxon>
        <taxon>Leptodactylidae</taxon>
        <taxon>Leiuperinae</taxon>
        <taxon>Engystomops</taxon>
    </lineage>
</organism>
<dbReference type="AlphaFoldDB" id="A0AAV6YRG1"/>
<dbReference type="Proteomes" id="UP000824782">
    <property type="component" value="Unassembled WGS sequence"/>
</dbReference>